<dbReference type="SUPFAM" id="SSF158472">
    <property type="entry name" value="HAMP domain-like"/>
    <property type="match status" value="1"/>
</dbReference>
<keyword evidence="6" id="KW-0808">Transferase</keyword>
<dbReference type="EMBL" id="JAECVW010000016">
    <property type="protein sequence ID" value="MBH8596421.1"/>
    <property type="molecule type" value="Genomic_DNA"/>
</dbReference>
<dbReference type="InterPro" id="IPR050398">
    <property type="entry name" value="HssS/ArlS-like"/>
</dbReference>
<dbReference type="CDD" id="cd00082">
    <property type="entry name" value="HisKA"/>
    <property type="match status" value="1"/>
</dbReference>
<comment type="subcellular location">
    <subcellularLocation>
        <location evidence="2">Cell membrane</location>
        <topology evidence="2">Multi-pass membrane protein</topology>
    </subcellularLocation>
</comment>
<keyword evidence="7 14" id="KW-0812">Transmembrane</keyword>
<evidence type="ECO:0000256" key="6">
    <source>
        <dbReference type="ARBA" id="ARBA00022679"/>
    </source>
</evidence>
<dbReference type="SMART" id="SM00388">
    <property type="entry name" value="HisKA"/>
    <property type="match status" value="1"/>
</dbReference>
<dbReference type="PROSITE" id="PS50109">
    <property type="entry name" value="HIS_KIN"/>
    <property type="match status" value="1"/>
</dbReference>
<keyword evidence="9 17" id="KW-0418">Kinase</keyword>
<evidence type="ECO:0000256" key="14">
    <source>
        <dbReference type="SAM" id="Phobius"/>
    </source>
</evidence>
<dbReference type="Gene3D" id="6.10.340.10">
    <property type="match status" value="1"/>
</dbReference>
<dbReference type="InterPro" id="IPR036097">
    <property type="entry name" value="HisK_dim/P_sf"/>
</dbReference>
<sequence length="476" mass="54874">MINKFSLKTQFIISFVAVITLSLLATLITQGLIIGLWLKFGDYFMLPANHYEKQLPSIHRFIHSQGKDLLLIENKEQLEKVIPSEGFKYQVLNSKGKILYGSISEPVSSSTHDLILKLNTKLSQDNKIREFLPLTDANGTFSGAIVIEYALEPIMTRSWSKIIFFFIIFLLIISPFIYILLFTLIFARRFGRSIHEPVQALIEGAHRIQQRDLDFSLDYQADNEIGKLTRSFEKMRLALKESLLREWRLEEERREMILSISHDLSTPLTIIQGHVQTLLDARHLQPDRVQRYLKVIDQNTQFVGQLVKELNEISKIEEPNFTINPEWVDIVPFLETKAEEYEWMCRQQKISFEFTCEDKRSKRLQSLDLERLGQVFNNLMSNSIRFTPAQGKITWHAHLENSAMKFTLSDTGPGFSAKDIPHLFKKFYQGDPSRGEKGHYGLGLFISQKIIHKHNGVIKVGNTQEGGAKISITINC</sequence>
<dbReference type="PROSITE" id="PS50885">
    <property type="entry name" value="HAMP"/>
    <property type="match status" value="1"/>
</dbReference>
<dbReference type="SMART" id="SM00387">
    <property type="entry name" value="HATPase_c"/>
    <property type="match status" value="1"/>
</dbReference>
<dbReference type="SUPFAM" id="SSF55874">
    <property type="entry name" value="ATPase domain of HSP90 chaperone/DNA topoisomerase II/histidine kinase"/>
    <property type="match status" value="1"/>
</dbReference>
<keyword evidence="8" id="KW-0547">Nucleotide-binding</keyword>
<dbReference type="InterPro" id="IPR003594">
    <property type="entry name" value="HATPase_dom"/>
</dbReference>
<dbReference type="PRINTS" id="PR00344">
    <property type="entry name" value="BCTRLSENSOR"/>
</dbReference>
<evidence type="ECO:0000313" key="17">
    <source>
        <dbReference type="EMBL" id="MBH8596421.1"/>
    </source>
</evidence>
<keyword evidence="18" id="KW-1185">Reference proteome</keyword>
<evidence type="ECO:0000256" key="7">
    <source>
        <dbReference type="ARBA" id="ARBA00022692"/>
    </source>
</evidence>
<dbReference type="EC" id="2.7.13.3" evidence="3"/>
<dbReference type="AlphaFoldDB" id="A0A8I1ABU4"/>
<reference evidence="17 18" key="1">
    <citation type="submission" date="2020-12" db="EMBL/GenBank/DDBJ databases">
        <title>WGS of Thermoactinomyces spp.</title>
        <authorList>
            <person name="Cheng K."/>
        </authorList>
    </citation>
    <scope>NUCLEOTIDE SEQUENCE [LARGE SCALE GENOMIC DNA]</scope>
    <source>
        <strain evidence="18">CICC 10671\DSM 43846</strain>
    </source>
</reference>
<evidence type="ECO:0000256" key="1">
    <source>
        <dbReference type="ARBA" id="ARBA00000085"/>
    </source>
</evidence>
<keyword evidence="4" id="KW-1003">Cell membrane</keyword>
<name>A0A8I1ABU4_THEIN</name>
<dbReference type="GO" id="GO:0005524">
    <property type="term" value="F:ATP binding"/>
    <property type="evidence" value="ECO:0007669"/>
    <property type="project" value="UniProtKB-KW"/>
</dbReference>
<dbReference type="Proteomes" id="UP000633619">
    <property type="component" value="Unassembled WGS sequence"/>
</dbReference>
<keyword evidence="13 14" id="KW-0472">Membrane</keyword>
<evidence type="ECO:0000256" key="2">
    <source>
        <dbReference type="ARBA" id="ARBA00004651"/>
    </source>
</evidence>
<dbReference type="GO" id="GO:0000155">
    <property type="term" value="F:phosphorelay sensor kinase activity"/>
    <property type="evidence" value="ECO:0007669"/>
    <property type="project" value="InterPro"/>
</dbReference>
<dbReference type="Pfam" id="PF02518">
    <property type="entry name" value="HATPase_c"/>
    <property type="match status" value="1"/>
</dbReference>
<evidence type="ECO:0000256" key="11">
    <source>
        <dbReference type="ARBA" id="ARBA00022989"/>
    </source>
</evidence>
<evidence type="ECO:0000256" key="9">
    <source>
        <dbReference type="ARBA" id="ARBA00022777"/>
    </source>
</evidence>
<comment type="caution">
    <text evidence="17">The sequence shown here is derived from an EMBL/GenBank/DDBJ whole genome shotgun (WGS) entry which is preliminary data.</text>
</comment>
<evidence type="ECO:0000256" key="12">
    <source>
        <dbReference type="ARBA" id="ARBA00023012"/>
    </source>
</evidence>
<feature type="transmembrane region" description="Helical" evidence="14">
    <location>
        <begin position="12"/>
        <end position="38"/>
    </location>
</feature>
<evidence type="ECO:0000259" key="15">
    <source>
        <dbReference type="PROSITE" id="PS50109"/>
    </source>
</evidence>
<evidence type="ECO:0000256" key="3">
    <source>
        <dbReference type="ARBA" id="ARBA00012438"/>
    </source>
</evidence>
<evidence type="ECO:0000259" key="16">
    <source>
        <dbReference type="PROSITE" id="PS50885"/>
    </source>
</evidence>
<feature type="transmembrane region" description="Helical" evidence="14">
    <location>
        <begin position="162"/>
        <end position="187"/>
    </location>
</feature>
<organism evidence="17 18">
    <name type="scientific">Thermoactinomyces intermedius</name>
    <dbReference type="NCBI Taxonomy" id="2024"/>
    <lineage>
        <taxon>Bacteria</taxon>
        <taxon>Bacillati</taxon>
        <taxon>Bacillota</taxon>
        <taxon>Bacilli</taxon>
        <taxon>Bacillales</taxon>
        <taxon>Thermoactinomycetaceae</taxon>
        <taxon>Thermoactinomyces</taxon>
    </lineage>
</organism>
<dbReference type="Gene3D" id="3.30.565.10">
    <property type="entry name" value="Histidine kinase-like ATPase, C-terminal domain"/>
    <property type="match status" value="1"/>
</dbReference>
<dbReference type="Pfam" id="PF00672">
    <property type="entry name" value="HAMP"/>
    <property type="match status" value="1"/>
</dbReference>
<evidence type="ECO:0000256" key="5">
    <source>
        <dbReference type="ARBA" id="ARBA00022553"/>
    </source>
</evidence>
<dbReference type="Gene3D" id="1.10.287.130">
    <property type="match status" value="1"/>
</dbReference>
<dbReference type="PANTHER" id="PTHR45528">
    <property type="entry name" value="SENSOR HISTIDINE KINASE CPXA"/>
    <property type="match status" value="1"/>
</dbReference>
<gene>
    <name evidence="17" type="ORF">I8U20_14040</name>
</gene>
<keyword evidence="5" id="KW-0597">Phosphoprotein</keyword>
<keyword evidence="12" id="KW-0902">Two-component regulatory system</keyword>
<feature type="domain" description="Histidine kinase" evidence="15">
    <location>
        <begin position="259"/>
        <end position="476"/>
    </location>
</feature>
<dbReference type="GO" id="GO:0005886">
    <property type="term" value="C:plasma membrane"/>
    <property type="evidence" value="ECO:0007669"/>
    <property type="project" value="UniProtKB-SubCell"/>
</dbReference>
<comment type="catalytic activity">
    <reaction evidence="1">
        <text>ATP + protein L-histidine = ADP + protein N-phospho-L-histidine.</text>
        <dbReference type="EC" id="2.7.13.3"/>
    </reaction>
</comment>
<feature type="domain" description="HAMP" evidence="16">
    <location>
        <begin position="192"/>
        <end position="244"/>
    </location>
</feature>
<dbReference type="PANTHER" id="PTHR45528:SF8">
    <property type="entry name" value="HISTIDINE KINASE"/>
    <property type="match status" value="1"/>
</dbReference>
<evidence type="ECO:0000256" key="4">
    <source>
        <dbReference type="ARBA" id="ARBA00022475"/>
    </source>
</evidence>
<dbReference type="SUPFAM" id="SSF47384">
    <property type="entry name" value="Homodimeric domain of signal transducing histidine kinase"/>
    <property type="match status" value="1"/>
</dbReference>
<dbReference type="InterPro" id="IPR004358">
    <property type="entry name" value="Sig_transdc_His_kin-like_C"/>
</dbReference>
<keyword evidence="10" id="KW-0067">ATP-binding</keyword>
<evidence type="ECO:0000256" key="10">
    <source>
        <dbReference type="ARBA" id="ARBA00022840"/>
    </source>
</evidence>
<dbReference type="SMART" id="SM00304">
    <property type="entry name" value="HAMP"/>
    <property type="match status" value="1"/>
</dbReference>
<dbReference type="InterPro" id="IPR005467">
    <property type="entry name" value="His_kinase_dom"/>
</dbReference>
<evidence type="ECO:0000313" key="18">
    <source>
        <dbReference type="Proteomes" id="UP000633619"/>
    </source>
</evidence>
<dbReference type="InterPro" id="IPR003661">
    <property type="entry name" value="HisK_dim/P_dom"/>
</dbReference>
<dbReference type="RefSeq" id="WP_181733066.1">
    <property type="nucleotide sequence ID" value="NZ_JACEIR010000018.1"/>
</dbReference>
<dbReference type="Pfam" id="PF00512">
    <property type="entry name" value="HisKA"/>
    <property type="match status" value="1"/>
</dbReference>
<proteinExistence type="predicted"/>
<protein>
    <recommendedName>
        <fullName evidence="3">histidine kinase</fullName>
        <ecNumber evidence="3">2.7.13.3</ecNumber>
    </recommendedName>
</protein>
<evidence type="ECO:0000256" key="13">
    <source>
        <dbReference type="ARBA" id="ARBA00023136"/>
    </source>
</evidence>
<evidence type="ECO:0000256" key="8">
    <source>
        <dbReference type="ARBA" id="ARBA00022741"/>
    </source>
</evidence>
<dbReference type="InterPro" id="IPR003660">
    <property type="entry name" value="HAMP_dom"/>
</dbReference>
<accession>A0A8I1ABU4</accession>
<dbReference type="CDD" id="cd06225">
    <property type="entry name" value="HAMP"/>
    <property type="match status" value="1"/>
</dbReference>
<dbReference type="InterPro" id="IPR036890">
    <property type="entry name" value="HATPase_C_sf"/>
</dbReference>
<keyword evidence="11 14" id="KW-1133">Transmembrane helix</keyword>